<dbReference type="PANTHER" id="PTHR30572:SF4">
    <property type="entry name" value="ABC TRANSPORTER PERMEASE YTRF"/>
    <property type="match status" value="1"/>
</dbReference>
<evidence type="ECO:0000256" key="5">
    <source>
        <dbReference type="ARBA" id="ARBA00023136"/>
    </source>
</evidence>
<gene>
    <name evidence="10" type="ORF">N7E81_15825</name>
</gene>
<evidence type="ECO:0000313" key="10">
    <source>
        <dbReference type="EMBL" id="UXX78825.1"/>
    </source>
</evidence>
<protein>
    <submittedName>
        <fullName evidence="10">ABC transporter permease</fullName>
    </submittedName>
</protein>
<comment type="subcellular location">
    <subcellularLocation>
        <location evidence="1">Cell membrane</location>
        <topology evidence="1">Multi-pass membrane protein</topology>
    </subcellularLocation>
</comment>
<evidence type="ECO:0000256" key="6">
    <source>
        <dbReference type="ARBA" id="ARBA00038076"/>
    </source>
</evidence>
<evidence type="ECO:0000313" key="11">
    <source>
        <dbReference type="Proteomes" id="UP001062165"/>
    </source>
</evidence>
<feature type="transmembrane region" description="Helical" evidence="7">
    <location>
        <begin position="372"/>
        <end position="392"/>
    </location>
</feature>
<evidence type="ECO:0000256" key="4">
    <source>
        <dbReference type="ARBA" id="ARBA00022989"/>
    </source>
</evidence>
<evidence type="ECO:0000256" key="3">
    <source>
        <dbReference type="ARBA" id="ARBA00022692"/>
    </source>
</evidence>
<name>A0ABY6CZK9_9BACT</name>
<feature type="domain" description="MacB-like periplasmic core" evidence="9">
    <location>
        <begin position="21"/>
        <end position="246"/>
    </location>
</feature>
<reference evidence="10" key="1">
    <citation type="submission" date="2022-10" db="EMBL/GenBank/DDBJ databases">
        <title>Comparative genomics and taxonomic characterization of three novel marine species of genus Reichenbachiella exhibiting antioxidant and polysaccharide degradation activities.</title>
        <authorList>
            <person name="Muhammad N."/>
            <person name="Lee Y.-J."/>
            <person name="Ko J."/>
            <person name="Kim S.-G."/>
        </authorList>
    </citation>
    <scope>NUCLEOTIDE SEQUENCE</scope>
    <source>
        <strain evidence="10">Wsw4-B4</strain>
    </source>
</reference>
<feature type="transmembrane region" description="Helical" evidence="7">
    <location>
        <begin position="21"/>
        <end position="42"/>
    </location>
</feature>
<dbReference type="PANTHER" id="PTHR30572">
    <property type="entry name" value="MEMBRANE COMPONENT OF TRANSPORTER-RELATED"/>
    <property type="match status" value="1"/>
</dbReference>
<dbReference type="InterPro" id="IPR050250">
    <property type="entry name" value="Macrolide_Exporter_MacB"/>
</dbReference>
<dbReference type="EMBL" id="CP106735">
    <property type="protein sequence ID" value="UXX78825.1"/>
    <property type="molecule type" value="Genomic_DNA"/>
</dbReference>
<evidence type="ECO:0000256" key="7">
    <source>
        <dbReference type="SAM" id="Phobius"/>
    </source>
</evidence>
<keyword evidence="3 7" id="KW-0812">Transmembrane</keyword>
<proteinExistence type="inferred from homology"/>
<evidence type="ECO:0000259" key="8">
    <source>
        <dbReference type="Pfam" id="PF02687"/>
    </source>
</evidence>
<sequence length="409" mass="44388">MNQIENIREAVKSIMANKLRTTLTAAIIAIGITSLVGILTAIDGIQNSINDSFSNLGSNTFVIEDIRLERGKKGGVAQKNYPRLTFDQVSQFVDHYKVGEVTALYTSVTRNAEVKYGSEVTNPNVSVIGGDINYLYVEGYDIEDGRSISAFEHQNGANVALIGHEVLNTLFKENEKSLNKSISFLGMKFKIVGVLAKQGTEGGRADRAVIVPLGVARRLAKNRSLNYKIGVSVKDPTNMDHLMGEATGLMKAIRKDTPGGEKSFDVQEKKSLAERLGEITGYLRIGGFTIGFITLLGASIGLMNIMLVSVTERTREIGVRKALGATPKRIRQQFLIESIVITQIGGLGGVLLGFIVGNIISTLLADTFVVPWLWMLVGFGIGMIVGLLSGYLPAYKASKLDPIVSLRFE</sequence>
<dbReference type="Pfam" id="PF12704">
    <property type="entry name" value="MacB_PCD"/>
    <property type="match status" value="1"/>
</dbReference>
<evidence type="ECO:0000256" key="2">
    <source>
        <dbReference type="ARBA" id="ARBA00022475"/>
    </source>
</evidence>
<keyword evidence="2" id="KW-1003">Cell membrane</keyword>
<feature type="domain" description="ABC3 transporter permease C-terminal" evidence="8">
    <location>
        <begin position="289"/>
        <end position="402"/>
    </location>
</feature>
<evidence type="ECO:0000259" key="9">
    <source>
        <dbReference type="Pfam" id="PF12704"/>
    </source>
</evidence>
<organism evidence="10 11">
    <name type="scientific">Reichenbachiella carrageenanivorans</name>
    <dbReference type="NCBI Taxonomy" id="2979869"/>
    <lineage>
        <taxon>Bacteria</taxon>
        <taxon>Pseudomonadati</taxon>
        <taxon>Bacteroidota</taxon>
        <taxon>Cytophagia</taxon>
        <taxon>Cytophagales</taxon>
        <taxon>Reichenbachiellaceae</taxon>
        <taxon>Reichenbachiella</taxon>
    </lineage>
</organism>
<dbReference type="InterPro" id="IPR003838">
    <property type="entry name" value="ABC3_permease_C"/>
</dbReference>
<feature type="transmembrane region" description="Helical" evidence="7">
    <location>
        <begin position="334"/>
        <end position="360"/>
    </location>
</feature>
<dbReference type="Pfam" id="PF02687">
    <property type="entry name" value="FtsX"/>
    <property type="match status" value="1"/>
</dbReference>
<feature type="transmembrane region" description="Helical" evidence="7">
    <location>
        <begin position="285"/>
        <end position="310"/>
    </location>
</feature>
<accession>A0ABY6CZK9</accession>
<keyword evidence="11" id="KW-1185">Reference proteome</keyword>
<dbReference type="Proteomes" id="UP001062165">
    <property type="component" value="Chromosome"/>
</dbReference>
<dbReference type="RefSeq" id="WP_263050569.1">
    <property type="nucleotide sequence ID" value="NZ_CP106735.1"/>
</dbReference>
<dbReference type="InterPro" id="IPR025857">
    <property type="entry name" value="MacB_PCD"/>
</dbReference>
<keyword evidence="5 7" id="KW-0472">Membrane</keyword>
<keyword evidence="4 7" id="KW-1133">Transmembrane helix</keyword>
<comment type="similarity">
    <text evidence="6">Belongs to the ABC-4 integral membrane protein family.</text>
</comment>
<evidence type="ECO:0000256" key="1">
    <source>
        <dbReference type="ARBA" id="ARBA00004651"/>
    </source>
</evidence>